<evidence type="ECO:0000256" key="7">
    <source>
        <dbReference type="PROSITE-ProRule" id="PRU01032"/>
    </source>
</evidence>
<sequence>MRESSRLTRLARCARHPCACASRAARRTSRTAAASAGDADAGSPRVLYTCFAVLSHGPRGGVCAPSDIPPGTAIARPCPNPGNPSSRLLEDPNMARHLHAGNESRIVAESTCIGPCDPAETIRVMVMLRRQEEQHLDSLLQGLASGDPNAKPVSREAFARRFCAHPDDVRKVEAFAQQRGLAVARVDPVESLVVLTGTIAQFEAAFGVKLERFEHRTVGRYRGRTGDITLPDELRDVVTAVLGLDDRPQARPHFRLRPTFQPARGAAVTYTPPQLAALYDFPPGDGAGQCIAIVELGGGYRPAEIQRYFSGLGLAQQPKLVDVNVGAGRNAPTGDPSGPDGEVALDIEIAGAIAPGATLAVYFAQNSDAGFIQAVNQAVHDTTNRPSVVSISWGAAEASWTSQSIQAFNRVLQSAAALGVTVCVASGDDGSNDGLQDGANHVDFPASSPYALACGGTRLDALPGQGIRSEVVWNDEAAGGGATGGGVSTVFDAPQWQSGLSATLARGGGAAPLAKRGVPDVAGDASPATGYEVLVAGTSTVMGGTSAVAPLWAALVARINAAAGSPAGWINPKLYRNAGALHDVSVGENGAYAATPGWDACTGLGSPDGAKVAAALKSGAAA</sequence>
<evidence type="ECO:0000256" key="1">
    <source>
        <dbReference type="ARBA" id="ARBA00022670"/>
    </source>
</evidence>
<dbReference type="GO" id="GO:0008240">
    <property type="term" value="F:tripeptidyl-peptidase activity"/>
    <property type="evidence" value="ECO:0007669"/>
    <property type="project" value="TreeGrafter"/>
</dbReference>
<dbReference type="GO" id="GO:0006508">
    <property type="term" value="P:proteolysis"/>
    <property type="evidence" value="ECO:0007669"/>
    <property type="project" value="UniProtKB-KW"/>
</dbReference>
<evidence type="ECO:0000256" key="6">
    <source>
        <dbReference type="ARBA" id="ARBA00023145"/>
    </source>
</evidence>
<reference evidence="9 10" key="1">
    <citation type="journal article" date="2005" name="BMC Genomics">
        <title>Bacterial genome adaptation to niches: divergence of the potential virulence genes in three Burkholderia species of different survival strategies.</title>
        <authorList>
            <person name="Kim H.S."/>
            <person name="Schell M.A."/>
            <person name="Yu Y."/>
            <person name="Ulrich R.L."/>
            <person name="Sarria S.H."/>
            <person name="Nierman W.C."/>
            <person name="DeShazer D."/>
        </authorList>
    </citation>
    <scope>NUCLEOTIDE SEQUENCE [LARGE SCALE GENOMIC DNA]</scope>
    <source>
        <strain evidence="10">ATCC 700388 / DSM 13276 / CCUG 48851 / CIP 106301 / E264</strain>
    </source>
</reference>
<organism evidence="9 10">
    <name type="scientific">Burkholderia thailandensis (strain ATCC 700388 / DSM 13276 / CCUG 48851 / CIP 106301 / E264)</name>
    <dbReference type="NCBI Taxonomy" id="271848"/>
    <lineage>
        <taxon>Bacteria</taxon>
        <taxon>Pseudomonadati</taxon>
        <taxon>Pseudomonadota</taxon>
        <taxon>Betaproteobacteria</taxon>
        <taxon>Burkholderiales</taxon>
        <taxon>Burkholderiaceae</taxon>
        <taxon>Burkholderia</taxon>
        <taxon>pseudomallei group</taxon>
    </lineage>
</organism>
<proteinExistence type="predicted"/>
<keyword evidence="10" id="KW-1185">Reference proteome</keyword>
<evidence type="ECO:0000313" key="10">
    <source>
        <dbReference type="Proteomes" id="UP000001930"/>
    </source>
</evidence>
<keyword evidence="3 7" id="KW-0378">Hydrolase</keyword>
<dbReference type="CDD" id="cd11377">
    <property type="entry name" value="Pro-peptidase_S53"/>
    <property type="match status" value="1"/>
</dbReference>
<protein>
    <submittedName>
        <fullName evidence="9">Serine protease, kumamolysin</fullName>
    </submittedName>
</protein>
<keyword evidence="5 7" id="KW-0106">Calcium</keyword>
<feature type="binding site" evidence="7">
    <location>
        <position position="583"/>
    </location>
    <ligand>
        <name>Ca(2+)</name>
        <dbReference type="ChEBI" id="CHEBI:29108"/>
    </ligand>
</feature>
<dbReference type="GO" id="GO:0046872">
    <property type="term" value="F:metal ion binding"/>
    <property type="evidence" value="ECO:0007669"/>
    <property type="project" value="UniProtKB-UniRule"/>
</dbReference>
<evidence type="ECO:0000256" key="3">
    <source>
        <dbReference type="ARBA" id="ARBA00022801"/>
    </source>
</evidence>
<dbReference type="InterPro" id="IPR015366">
    <property type="entry name" value="S53_propep"/>
</dbReference>
<dbReference type="PANTHER" id="PTHR14218">
    <property type="entry name" value="PROTEASE S8 TRIPEPTIDYL PEPTIDASE I CLN2"/>
    <property type="match status" value="1"/>
</dbReference>
<feature type="binding site" evidence="7">
    <location>
        <position position="599"/>
    </location>
    <ligand>
        <name>Ca(2+)</name>
        <dbReference type="ChEBI" id="CHEBI:29108"/>
    </ligand>
</feature>
<dbReference type="HOGENOM" id="CLU_012501_0_1_4"/>
<keyword evidence="6" id="KW-0865">Zymogen</keyword>
<feature type="active site" description="Charge relay system" evidence="7">
    <location>
        <position position="342"/>
    </location>
</feature>
<dbReference type="Pfam" id="PF00082">
    <property type="entry name" value="Peptidase_S8"/>
    <property type="match status" value="1"/>
</dbReference>
<dbReference type="MEROPS" id="S53.004"/>
<keyword evidence="4 7" id="KW-0720">Serine protease</keyword>
<dbReference type="Proteomes" id="UP000001930">
    <property type="component" value="Chromosome II"/>
</dbReference>
<dbReference type="EMBL" id="CP000085">
    <property type="protein sequence ID" value="ABC34520.1"/>
    <property type="molecule type" value="Genomic_DNA"/>
</dbReference>
<comment type="cofactor">
    <cofactor evidence="7">
        <name>Ca(2+)</name>
        <dbReference type="ChEBI" id="CHEBI:29108"/>
    </cofactor>
    <text evidence="7">Binds 1 Ca(2+) ion per subunit.</text>
</comment>
<dbReference type="SUPFAM" id="SSF54897">
    <property type="entry name" value="Protease propeptides/inhibitors"/>
    <property type="match status" value="1"/>
</dbReference>
<keyword evidence="2 7" id="KW-0479">Metal-binding</keyword>
<feature type="binding site" evidence="7">
    <location>
        <position position="597"/>
    </location>
    <ligand>
        <name>Ca(2+)</name>
        <dbReference type="ChEBI" id="CHEBI:29108"/>
    </ligand>
</feature>
<name>Q2T741_BURTA</name>
<dbReference type="InterPro" id="IPR050819">
    <property type="entry name" value="Tripeptidyl-peptidase_I"/>
</dbReference>
<evidence type="ECO:0000313" key="9">
    <source>
        <dbReference type="EMBL" id="ABC34520.1"/>
    </source>
</evidence>
<evidence type="ECO:0000256" key="4">
    <source>
        <dbReference type="ARBA" id="ARBA00022825"/>
    </source>
</evidence>
<accession>Q2T741</accession>
<dbReference type="GO" id="GO:0004252">
    <property type="term" value="F:serine-type endopeptidase activity"/>
    <property type="evidence" value="ECO:0007669"/>
    <property type="project" value="UniProtKB-UniRule"/>
</dbReference>
<evidence type="ECO:0000256" key="5">
    <source>
        <dbReference type="ARBA" id="ARBA00022837"/>
    </source>
</evidence>
<dbReference type="Pfam" id="PF09286">
    <property type="entry name" value="Pro-kuma_activ"/>
    <property type="match status" value="1"/>
</dbReference>
<dbReference type="AlphaFoldDB" id="Q2T741"/>
<feature type="active site" description="Charge relay system" evidence="7">
    <location>
        <position position="346"/>
    </location>
</feature>
<dbReference type="SUPFAM" id="SSF52743">
    <property type="entry name" value="Subtilisin-like"/>
    <property type="match status" value="1"/>
</dbReference>
<dbReference type="InterPro" id="IPR000209">
    <property type="entry name" value="Peptidase_S8/S53_dom"/>
</dbReference>
<dbReference type="InterPro" id="IPR036852">
    <property type="entry name" value="Peptidase_S8/S53_dom_sf"/>
</dbReference>
<feature type="active site" description="Charge relay system" evidence="7">
    <location>
        <position position="546"/>
    </location>
</feature>
<feature type="domain" description="Peptidase S53" evidence="8">
    <location>
        <begin position="269"/>
        <end position="619"/>
    </location>
</feature>
<feature type="binding site" evidence="7">
    <location>
        <position position="584"/>
    </location>
    <ligand>
        <name>Ca(2+)</name>
        <dbReference type="ChEBI" id="CHEBI:29108"/>
    </ligand>
</feature>
<keyword evidence="1 7" id="KW-0645">Protease</keyword>
<dbReference type="SMART" id="SM00944">
    <property type="entry name" value="Pro-kuma_activ"/>
    <property type="match status" value="1"/>
</dbReference>
<dbReference type="PANTHER" id="PTHR14218:SF15">
    <property type="entry name" value="TRIPEPTIDYL-PEPTIDASE 1"/>
    <property type="match status" value="1"/>
</dbReference>
<evidence type="ECO:0000259" key="8">
    <source>
        <dbReference type="PROSITE" id="PS51695"/>
    </source>
</evidence>
<dbReference type="Gene3D" id="3.40.50.200">
    <property type="entry name" value="Peptidase S8/S53 domain"/>
    <property type="match status" value="1"/>
</dbReference>
<evidence type="ECO:0000256" key="2">
    <source>
        <dbReference type="ARBA" id="ARBA00022723"/>
    </source>
</evidence>
<dbReference type="InterPro" id="IPR030400">
    <property type="entry name" value="Sedolisin_dom"/>
</dbReference>
<gene>
    <name evidence="9" type="ordered locus">BTH_II0811</name>
</gene>
<dbReference type="KEGG" id="bte:BTH_II0811"/>
<dbReference type="PROSITE" id="PS51695">
    <property type="entry name" value="SEDOLISIN"/>
    <property type="match status" value="1"/>
</dbReference>
<dbReference type="CDD" id="cd04056">
    <property type="entry name" value="Peptidases_S53"/>
    <property type="match status" value="1"/>
</dbReference>